<protein>
    <submittedName>
        <fullName evidence="2">Uncharacterized protein</fullName>
    </submittedName>
</protein>
<name>A0A317W0X8_ASPEC</name>
<dbReference type="AlphaFoldDB" id="A0A317W0X8"/>
<dbReference type="OrthoDB" id="4500540at2759"/>
<accession>A0A317W0X8</accession>
<dbReference type="Proteomes" id="UP000246171">
    <property type="component" value="Unassembled WGS sequence"/>
</dbReference>
<evidence type="ECO:0000256" key="1">
    <source>
        <dbReference type="SAM" id="SignalP"/>
    </source>
</evidence>
<evidence type="ECO:0000313" key="2">
    <source>
        <dbReference type="EMBL" id="PWY78808.1"/>
    </source>
</evidence>
<dbReference type="VEuPathDB" id="FungiDB:BO83DRAFT_424745"/>
<reference evidence="2" key="1">
    <citation type="submission" date="2016-12" db="EMBL/GenBank/DDBJ databases">
        <title>The genomes of Aspergillus section Nigri reveals drivers in fungal speciation.</title>
        <authorList>
            <consortium name="DOE Joint Genome Institute"/>
            <person name="Vesth T.C."/>
            <person name="Nybo J."/>
            <person name="Theobald S."/>
            <person name="Brandl J."/>
            <person name="Frisvad J.C."/>
            <person name="Nielsen K.F."/>
            <person name="Lyhne E.K."/>
            <person name="Kogle M.E."/>
            <person name="Kuo A."/>
            <person name="Riley R."/>
            <person name="Clum A."/>
            <person name="Nolan M."/>
            <person name="Lipzen A."/>
            <person name="Salamov A."/>
            <person name="Henrissat B."/>
            <person name="Wiebenga A."/>
            <person name="De vries R.P."/>
            <person name="Grigoriev I.V."/>
            <person name="Mortensen U.H."/>
            <person name="Andersen M.R."/>
            <person name="Baker S.E."/>
        </authorList>
    </citation>
    <scope>NUCLEOTIDE SEQUENCE</scope>
    <source>
        <strain evidence="2">CBS 122712</strain>
    </source>
</reference>
<feature type="signal peptide" evidence="1">
    <location>
        <begin position="1"/>
        <end position="17"/>
    </location>
</feature>
<sequence>MKPSMILVPILAGLGMAGVVKQRDESVADVAKVADSINNANVADSIDVANGEEVADGAEVCCNTTPCFAGCFVNGEWAYADKSWGKHQFCC</sequence>
<proteinExistence type="predicted"/>
<keyword evidence="3" id="KW-1185">Reference proteome</keyword>
<evidence type="ECO:0000313" key="3">
    <source>
        <dbReference type="Proteomes" id="UP000246171"/>
    </source>
</evidence>
<comment type="caution">
    <text evidence="2">The sequence shown here is derived from an EMBL/GenBank/DDBJ whole genome shotgun (WGS) entry which is preliminary data.</text>
</comment>
<feature type="chain" id="PRO_5016412527" evidence="1">
    <location>
        <begin position="18"/>
        <end position="91"/>
    </location>
</feature>
<gene>
    <name evidence="2" type="ORF">BO83DRAFT_424745</name>
</gene>
<organism evidence="2 3">
    <name type="scientific">Aspergillus eucalypticola (strain CBS 122712 / IBT 29274)</name>
    <dbReference type="NCBI Taxonomy" id="1448314"/>
    <lineage>
        <taxon>Eukaryota</taxon>
        <taxon>Fungi</taxon>
        <taxon>Dikarya</taxon>
        <taxon>Ascomycota</taxon>
        <taxon>Pezizomycotina</taxon>
        <taxon>Eurotiomycetes</taxon>
        <taxon>Eurotiomycetidae</taxon>
        <taxon>Eurotiales</taxon>
        <taxon>Aspergillaceae</taxon>
        <taxon>Aspergillus</taxon>
        <taxon>Aspergillus subgen. Circumdati</taxon>
    </lineage>
</organism>
<dbReference type="RefSeq" id="XP_025390600.1">
    <property type="nucleotide sequence ID" value="XM_025535171.1"/>
</dbReference>
<keyword evidence="1" id="KW-0732">Signal</keyword>
<dbReference type="GeneID" id="37057133"/>
<dbReference type="EMBL" id="MSFU01000006">
    <property type="protein sequence ID" value="PWY78808.1"/>
    <property type="molecule type" value="Genomic_DNA"/>
</dbReference>